<dbReference type="STRING" id="159087.Daro_3233"/>
<evidence type="ECO:0000313" key="3">
    <source>
        <dbReference type="EMBL" id="AAZ47963.1"/>
    </source>
</evidence>
<dbReference type="CDD" id="cd03443">
    <property type="entry name" value="PaaI_thioesterase"/>
    <property type="match status" value="1"/>
</dbReference>
<dbReference type="eggNOG" id="COG2050">
    <property type="taxonomic scope" value="Bacteria"/>
</dbReference>
<dbReference type="InterPro" id="IPR029069">
    <property type="entry name" value="HotDog_dom_sf"/>
</dbReference>
<dbReference type="KEGG" id="dar:Daro_3233"/>
<feature type="domain" description="Thioesterase" evidence="2">
    <location>
        <begin position="51"/>
        <end position="125"/>
    </location>
</feature>
<dbReference type="GO" id="GO:0061522">
    <property type="term" value="F:1,4-dihydroxy-2-naphthoyl-CoA thioesterase activity"/>
    <property type="evidence" value="ECO:0007669"/>
    <property type="project" value="TreeGrafter"/>
</dbReference>
<dbReference type="EMBL" id="CP000089">
    <property type="protein sequence ID" value="AAZ47963.1"/>
    <property type="molecule type" value="Genomic_DNA"/>
</dbReference>
<accession>Q47B18</accession>
<evidence type="ECO:0000259" key="2">
    <source>
        <dbReference type="Pfam" id="PF03061"/>
    </source>
</evidence>
<gene>
    <name evidence="3" type="ordered locus">Daro_3233</name>
</gene>
<dbReference type="PANTHER" id="PTHR43240">
    <property type="entry name" value="1,4-DIHYDROXY-2-NAPHTHOYL-COA THIOESTERASE 1"/>
    <property type="match status" value="1"/>
</dbReference>
<dbReference type="Gene3D" id="3.10.129.10">
    <property type="entry name" value="Hotdog Thioesterase"/>
    <property type="match status" value="1"/>
</dbReference>
<evidence type="ECO:0000256" key="1">
    <source>
        <dbReference type="ARBA" id="ARBA00022801"/>
    </source>
</evidence>
<proteinExistence type="predicted"/>
<reference evidence="3" key="1">
    <citation type="submission" date="2005-08" db="EMBL/GenBank/DDBJ databases">
        <title>Complete sequence of Dechloromonas aromatica RCB.</title>
        <authorList>
            <person name="Salinero K.K."/>
            <person name="Copeland A."/>
            <person name="Lucas S."/>
            <person name="Lapidus A."/>
            <person name="Barry K."/>
            <person name="Detter J.C."/>
            <person name="Glavina T."/>
            <person name="Hammon N."/>
            <person name="Israni S."/>
            <person name="Pitluck S."/>
            <person name="Di Bartolo G."/>
            <person name="Trong S."/>
            <person name="Schmutz J."/>
            <person name="Larimer F."/>
            <person name="Land M."/>
            <person name="Ivanova N."/>
            <person name="Richardson P."/>
        </authorList>
    </citation>
    <scope>NUCLEOTIDE SEQUENCE</scope>
    <source>
        <strain evidence="3">RCB</strain>
    </source>
</reference>
<protein>
    <submittedName>
        <fullName evidence="3">Phenylacetic acid degradation-related protein</fullName>
    </submittedName>
</protein>
<organism evidence="3">
    <name type="scientific">Dechloromonas aromatica (strain RCB)</name>
    <dbReference type="NCBI Taxonomy" id="159087"/>
    <lineage>
        <taxon>Bacteria</taxon>
        <taxon>Pseudomonadati</taxon>
        <taxon>Pseudomonadota</taxon>
        <taxon>Betaproteobacteria</taxon>
        <taxon>Rhodocyclales</taxon>
        <taxon>Azonexaceae</taxon>
        <taxon>Dechloromonas</taxon>
    </lineage>
</organism>
<dbReference type="InterPro" id="IPR006683">
    <property type="entry name" value="Thioestr_dom"/>
</dbReference>
<sequence>MSKLRPEFTVDRLNRDAENCLPGHLGVEFLTLEQGRASGRMAIRPEHLAPNGRLHAASIIALADTMTGHATMSHLPEGAKSFATIELKSNHLGTLTEGAIACVASAQHLGRTTQVWDAVVTDEATGKQLVLYRCTQMIL</sequence>
<dbReference type="AlphaFoldDB" id="Q47B18"/>
<dbReference type="GO" id="GO:0005829">
    <property type="term" value="C:cytosol"/>
    <property type="evidence" value="ECO:0007669"/>
    <property type="project" value="TreeGrafter"/>
</dbReference>
<dbReference type="Pfam" id="PF03061">
    <property type="entry name" value="4HBT"/>
    <property type="match status" value="1"/>
</dbReference>
<keyword evidence="1" id="KW-0378">Hydrolase</keyword>
<name>Q47B18_DECAR</name>
<dbReference type="SUPFAM" id="SSF54637">
    <property type="entry name" value="Thioesterase/thiol ester dehydrase-isomerase"/>
    <property type="match status" value="1"/>
</dbReference>
<dbReference type="NCBIfam" id="TIGR00369">
    <property type="entry name" value="unchar_dom_1"/>
    <property type="match status" value="1"/>
</dbReference>
<dbReference type="PANTHER" id="PTHR43240:SF8">
    <property type="entry name" value="PHENYLACETIC ACID DEGRADATION-RELATED PROTEIN"/>
    <property type="match status" value="1"/>
</dbReference>
<dbReference type="HOGENOM" id="CLU_089876_13_4_4"/>
<dbReference type="InterPro" id="IPR003736">
    <property type="entry name" value="PAAI_dom"/>
</dbReference>
<dbReference type="OrthoDB" id="9798208at2"/>